<dbReference type="InterPro" id="IPR037233">
    <property type="entry name" value="CcmK-like_sf"/>
</dbReference>
<name>A0A1L8RHX2_9ENTE</name>
<dbReference type="InterPro" id="IPR000249">
    <property type="entry name" value="BMC_dom"/>
</dbReference>
<keyword evidence="2" id="KW-1283">Bacterial microcompartment</keyword>
<accession>A0A1L8RHX2</accession>
<organism evidence="5 6">
    <name type="scientific">Enterococcus canis</name>
    <dbReference type="NCBI Taxonomy" id="214095"/>
    <lineage>
        <taxon>Bacteria</taxon>
        <taxon>Bacillati</taxon>
        <taxon>Bacillota</taxon>
        <taxon>Bacilli</taxon>
        <taxon>Lactobacillales</taxon>
        <taxon>Enterococcaceae</taxon>
        <taxon>Enterococcus</taxon>
    </lineage>
</organism>
<evidence type="ECO:0000256" key="2">
    <source>
        <dbReference type="ARBA" id="ARBA00024446"/>
    </source>
</evidence>
<dbReference type="InterPro" id="IPR044872">
    <property type="entry name" value="CcmK/CsoS1_BMC"/>
</dbReference>
<evidence type="ECO:0000259" key="4">
    <source>
        <dbReference type="PROSITE" id="PS51930"/>
    </source>
</evidence>
<dbReference type="AlphaFoldDB" id="A0A1L8RHX2"/>
<dbReference type="SMART" id="SM00877">
    <property type="entry name" value="BMC"/>
    <property type="match status" value="1"/>
</dbReference>
<dbReference type="STRING" id="214095.RU97_GL000941"/>
<keyword evidence="6" id="KW-1185">Reference proteome</keyword>
<dbReference type="Gene3D" id="3.30.70.1710">
    <property type="match status" value="1"/>
</dbReference>
<sequence>MKALGMIEVRGFLGAVSAADAALKAADVDLNNAEVIRGGLTTVELVGDVAAVEAAVDAGVAVAEDLNCLIAHHVIARLDPQTTRVTTRKESTHEQAAEAADEVVESVIEETVATTQRDLTQLEAALLKEKVVDLRKRAYKMNLEHLKKSEIKFANKETLVKAILNEIERSDNDWN</sequence>
<gene>
    <name evidence="5" type="ORF">RU97_GL000941</name>
</gene>
<dbReference type="GO" id="GO:0031469">
    <property type="term" value="C:bacterial microcompartment"/>
    <property type="evidence" value="ECO:0007669"/>
    <property type="project" value="UniProtKB-SubCell"/>
</dbReference>
<dbReference type="SUPFAM" id="SSF143414">
    <property type="entry name" value="CcmK-like"/>
    <property type="match status" value="1"/>
</dbReference>
<comment type="caution">
    <text evidence="5">The sequence shown here is derived from an EMBL/GenBank/DDBJ whole genome shotgun (WGS) entry which is preliminary data.</text>
</comment>
<reference evidence="5 6" key="1">
    <citation type="submission" date="2014-12" db="EMBL/GenBank/DDBJ databases">
        <title>Draft genome sequences of 29 type strains of Enterococci.</title>
        <authorList>
            <person name="Zhong Z."/>
            <person name="Sun Z."/>
            <person name="Liu W."/>
            <person name="Zhang W."/>
            <person name="Zhang H."/>
        </authorList>
    </citation>
    <scope>NUCLEOTIDE SEQUENCE [LARGE SCALE GENOMIC DNA]</scope>
    <source>
        <strain evidence="5 6">DSM 17029</strain>
    </source>
</reference>
<comment type="subcellular location">
    <subcellularLocation>
        <location evidence="1">Bacterial microcompartment</location>
    </subcellularLocation>
</comment>
<dbReference type="Proteomes" id="UP000181884">
    <property type="component" value="Unassembled WGS sequence"/>
</dbReference>
<dbReference type="EMBL" id="JXKH01000002">
    <property type="protein sequence ID" value="OJG19370.1"/>
    <property type="molecule type" value="Genomic_DNA"/>
</dbReference>
<comment type="similarity">
    <text evidence="3">Belongs to the bacterial microcompartments protein family.</text>
</comment>
<evidence type="ECO:0000256" key="1">
    <source>
        <dbReference type="ARBA" id="ARBA00024322"/>
    </source>
</evidence>
<dbReference type="PANTHER" id="PTHR33941:SF11">
    <property type="entry name" value="BACTERIAL MICROCOMPARTMENT SHELL PROTEIN PDUJ"/>
    <property type="match status" value="1"/>
</dbReference>
<dbReference type="PANTHER" id="PTHR33941">
    <property type="entry name" value="PROPANEDIOL UTILIZATION PROTEIN PDUA"/>
    <property type="match status" value="1"/>
</dbReference>
<protein>
    <submittedName>
        <fullName evidence="5">BMC domain protein</fullName>
    </submittedName>
</protein>
<proteinExistence type="inferred from homology"/>
<dbReference type="RefSeq" id="WP_067389887.1">
    <property type="nucleotide sequence ID" value="NZ_JXKH01000002.1"/>
</dbReference>
<dbReference type="InterPro" id="IPR050575">
    <property type="entry name" value="BMC_shell"/>
</dbReference>
<dbReference type="PROSITE" id="PS51930">
    <property type="entry name" value="BMC_2"/>
    <property type="match status" value="1"/>
</dbReference>
<evidence type="ECO:0000313" key="6">
    <source>
        <dbReference type="Proteomes" id="UP000181884"/>
    </source>
</evidence>
<evidence type="ECO:0000256" key="3">
    <source>
        <dbReference type="PROSITE-ProRule" id="PRU01278"/>
    </source>
</evidence>
<evidence type="ECO:0000313" key="5">
    <source>
        <dbReference type="EMBL" id="OJG19370.1"/>
    </source>
</evidence>
<feature type="domain" description="BMC" evidence="4">
    <location>
        <begin position="3"/>
        <end position="87"/>
    </location>
</feature>
<dbReference type="Pfam" id="PF00936">
    <property type="entry name" value="BMC"/>
    <property type="match status" value="1"/>
</dbReference>